<keyword evidence="2" id="KW-1185">Reference proteome</keyword>
<protein>
    <submittedName>
        <fullName evidence="1">23232_t:CDS:1</fullName>
    </submittedName>
</protein>
<reference evidence="1" key="1">
    <citation type="submission" date="2021-06" db="EMBL/GenBank/DDBJ databases">
        <authorList>
            <person name="Kallberg Y."/>
            <person name="Tangrot J."/>
            <person name="Rosling A."/>
        </authorList>
    </citation>
    <scope>NUCLEOTIDE SEQUENCE</scope>
    <source>
        <strain evidence="1">MA461A</strain>
    </source>
</reference>
<accession>A0ACA9NN60</accession>
<evidence type="ECO:0000313" key="2">
    <source>
        <dbReference type="Proteomes" id="UP000789920"/>
    </source>
</evidence>
<dbReference type="Proteomes" id="UP000789920">
    <property type="component" value="Unassembled WGS sequence"/>
</dbReference>
<evidence type="ECO:0000313" key="1">
    <source>
        <dbReference type="EMBL" id="CAG8657070.1"/>
    </source>
</evidence>
<gene>
    <name evidence="1" type="ORF">RPERSI_LOCUS8116</name>
</gene>
<feature type="non-terminal residue" evidence="1">
    <location>
        <position position="1"/>
    </location>
</feature>
<proteinExistence type="predicted"/>
<dbReference type="EMBL" id="CAJVQC010014427">
    <property type="protein sequence ID" value="CAG8657070.1"/>
    <property type="molecule type" value="Genomic_DNA"/>
</dbReference>
<organism evidence="1 2">
    <name type="scientific">Racocetra persica</name>
    <dbReference type="NCBI Taxonomy" id="160502"/>
    <lineage>
        <taxon>Eukaryota</taxon>
        <taxon>Fungi</taxon>
        <taxon>Fungi incertae sedis</taxon>
        <taxon>Mucoromycota</taxon>
        <taxon>Glomeromycotina</taxon>
        <taxon>Glomeromycetes</taxon>
        <taxon>Diversisporales</taxon>
        <taxon>Gigasporaceae</taxon>
        <taxon>Racocetra</taxon>
    </lineage>
</organism>
<comment type="caution">
    <text evidence="1">The sequence shown here is derived from an EMBL/GenBank/DDBJ whole genome shotgun (WGS) entry which is preliminary data.</text>
</comment>
<sequence length="1325" mass="151879">YLKTVGDLKNADKQEKLAKKFEKYSNTHAEGSPQFRLFTDVTTPNTVNQDRDCNLKIKEIAEKLKNNLKDELTDTNLCDKFIREIQQIFEKLNGVTKTFDGYFETVNCEIYLRKLADNLINERLIILEAPQILTNCSDKEEFDNKSSKLENVNTELIDYLKSLKFLAHEIAYSKRIEFISFFSNSSNKIEILFNNVINTEEEINRRARVIGSCFHPDRTKNPNCPFWLKGIYKSQGDELFKLISKFKEHLLNNLETSSEPEDKISDYEKFGHDLWKITIDYHNASKGEWSKLKVLKKDEIKELSSEALKHQSMYMGELAYHQYRAACKVADKNKLLKKQVKLRGYMALCLYFTNKFLEAPLYALAAIHLQIQNSHNVTQQELNEAKKLFDKVNGRKECSKRGEECVTSNSNTEVKLESDFNNVMTLVKIKDQEISFNHRKLIQNSINKDLNNMATKLFIEADRSLVCYQTSCEEILSVEKHATSNKLKGGATMVGGVIGGGAVVSTALGNICEATFEWGIRSLAPAFLVVGAFVIVAAGVYSGLGLYKKGAKMLKEPKIREKLNEIMTKALSSYDKGEYQEFINVLSEEYDEKSHKSLIECCDGIGIKGTDDIVSTLKMHGFRSDGIAYLLVLLGEVLGSGKIKIEGVTHADFKTHAKRIFREALNNDLVVEARKLDDCTSELRKISKGERLLKSTYGKVVDSILSREHTRLALEYLDDSLEMPFFSRLEEIRNIARINIAILNITEYDLSACKEAIKIVDEVRKSIRENYQFISKVQLRLDTLEDFLWIISGEILPDTSFTNCSVTTESALELNDKYITYLNNQLSFNQEKTHKYDKAVYFEQLAEKEAKINMLNSLRYWQCAQENYESLRKIDPEDLTYSLGYAKCLLKLSKYTQVIGLSDTCPALNTLSEYWHFCSIAYFKQAKYKDSKSFNTEALRIDPKNKPADKHRRLINKVNVVNIVEHRIDCYKNELTYDADYLKNSHSNERPVYNILSIDGGGIRGVLPALWLSEIEYRTHRPISHLFNMIAGTSTGGIIAAGLSAPQFEEELESIPIANEIPNNQIYTKMYDYSDLNPRFSASELLNIYKDESKKLFTKKSWTLFNVSDQYTDDGRFTMFKKYFEDTKLSHSLTELIIPAVDETRPAMPHLFTRYDARKDSENNNTLVDTLMATTAAPTFFPPYNIWNKGTFLDGGIHLNNPALTAYGEAIRYKVPNEKISVLSLGTGCYIPDPSRPEQYRHLLFWAQNLPNLIMSAQEGNTDRDMYNILGNRYKRWQIFFEEPIGLDNHESIAHLLELGCQYIEELDSSDENPINTLIESFEHK</sequence>
<name>A0ACA9NN60_9GLOM</name>